<name>A0A7J9NVR2_METMI</name>
<sequence length="156" mass="17832">MARPKKVDKNVPETSANIEATENTESVNPNAKLESESKQENDPRLKIYDRDDVRIFYRQDKLLILKVKPVNIMISAEILDIMQNGGRTNKEVFEILLPDLHEYVEVLPESDIKFDVTALSSLDPTVNPLSVLELHYVIDSIIGVSNLFPEQRRKTK</sequence>
<feature type="compositionally biased region" description="Basic and acidic residues" evidence="1">
    <location>
        <begin position="33"/>
        <end position="43"/>
    </location>
</feature>
<organism evidence="2 3">
    <name type="scientific">Methanococcus maripaludis</name>
    <name type="common">Methanococcus deltae</name>
    <dbReference type="NCBI Taxonomy" id="39152"/>
    <lineage>
        <taxon>Archaea</taxon>
        <taxon>Methanobacteriati</taxon>
        <taxon>Methanobacteriota</taxon>
        <taxon>Methanomada group</taxon>
        <taxon>Methanococci</taxon>
        <taxon>Methanococcales</taxon>
        <taxon>Methanococcaceae</taxon>
        <taxon>Methanococcus</taxon>
    </lineage>
</organism>
<evidence type="ECO:0000313" key="3">
    <source>
        <dbReference type="Proteomes" id="UP000564425"/>
    </source>
</evidence>
<dbReference type="AlphaFoldDB" id="A0A7J9NVR2"/>
<gene>
    <name evidence="2" type="ORF">HNP86_001928</name>
</gene>
<protein>
    <submittedName>
        <fullName evidence="2">Uncharacterized protein</fullName>
    </submittedName>
</protein>
<dbReference type="RefSeq" id="WP_181501589.1">
    <property type="nucleotide sequence ID" value="NZ_JACDUH010000003.1"/>
</dbReference>
<comment type="caution">
    <text evidence="2">The sequence shown here is derived from an EMBL/GenBank/DDBJ whole genome shotgun (WGS) entry which is preliminary data.</text>
</comment>
<accession>A0A7J9NVR2</accession>
<feature type="compositionally biased region" description="Polar residues" evidence="1">
    <location>
        <begin position="12"/>
        <end position="29"/>
    </location>
</feature>
<evidence type="ECO:0000256" key="1">
    <source>
        <dbReference type="SAM" id="MobiDB-lite"/>
    </source>
</evidence>
<dbReference type="Proteomes" id="UP000564425">
    <property type="component" value="Unassembled WGS sequence"/>
</dbReference>
<dbReference type="EMBL" id="JACDUH010000003">
    <property type="protein sequence ID" value="MBA2851769.1"/>
    <property type="molecule type" value="Genomic_DNA"/>
</dbReference>
<proteinExistence type="predicted"/>
<feature type="region of interest" description="Disordered" evidence="1">
    <location>
        <begin position="1"/>
        <end position="43"/>
    </location>
</feature>
<reference evidence="2 3" key="1">
    <citation type="submission" date="2020-07" db="EMBL/GenBank/DDBJ databases">
        <title>Genomic Encyclopedia of Type Strains, Phase IV (KMG-V): Genome sequencing to study the core and pangenomes of soil and plant-associated prokaryotes.</title>
        <authorList>
            <person name="Whitman W."/>
        </authorList>
    </citation>
    <scope>NUCLEOTIDE SEQUENCE [LARGE SCALE GENOMIC DNA]</scope>
    <source>
        <strain evidence="2 3">A1</strain>
    </source>
</reference>
<feature type="compositionally biased region" description="Basic and acidic residues" evidence="1">
    <location>
        <begin position="1"/>
        <end position="11"/>
    </location>
</feature>
<evidence type="ECO:0000313" key="2">
    <source>
        <dbReference type="EMBL" id="MBA2851769.1"/>
    </source>
</evidence>